<dbReference type="Gene3D" id="3.40.50.880">
    <property type="match status" value="1"/>
</dbReference>
<dbReference type="SMART" id="SM00342">
    <property type="entry name" value="HTH_ARAC"/>
    <property type="match status" value="1"/>
</dbReference>
<dbReference type="PANTHER" id="PTHR43130:SF3">
    <property type="entry name" value="HTH-TYPE TRANSCRIPTIONAL REGULATOR RV1931C"/>
    <property type="match status" value="1"/>
</dbReference>
<evidence type="ECO:0000256" key="3">
    <source>
        <dbReference type="ARBA" id="ARBA00023163"/>
    </source>
</evidence>
<dbReference type="Gene3D" id="1.10.10.60">
    <property type="entry name" value="Homeodomain-like"/>
    <property type="match status" value="1"/>
</dbReference>
<reference evidence="5" key="1">
    <citation type="journal article" date="2014" name="Int. J. Syst. Evol. Microbiol.">
        <title>Complete genome sequence of Corynebacterium casei LMG S-19264T (=DSM 44701T), isolated from a smear-ripened cheese.</title>
        <authorList>
            <consortium name="US DOE Joint Genome Institute (JGI-PGF)"/>
            <person name="Walter F."/>
            <person name="Albersmeier A."/>
            <person name="Kalinowski J."/>
            <person name="Ruckert C."/>
        </authorList>
    </citation>
    <scope>NUCLEOTIDE SEQUENCE</scope>
    <source>
        <strain evidence="5">CGMCC 4.7430</strain>
    </source>
</reference>
<protein>
    <submittedName>
        <fullName evidence="5">Transcriptional regulator</fullName>
    </submittedName>
</protein>
<evidence type="ECO:0000256" key="1">
    <source>
        <dbReference type="ARBA" id="ARBA00023015"/>
    </source>
</evidence>
<evidence type="ECO:0000313" key="6">
    <source>
        <dbReference type="Proteomes" id="UP000660745"/>
    </source>
</evidence>
<dbReference type="CDD" id="cd03137">
    <property type="entry name" value="GATase1_AraC_1"/>
    <property type="match status" value="1"/>
</dbReference>
<dbReference type="InterPro" id="IPR029062">
    <property type="entry name" value="Class_I_gatase-like"/>
</dbReference>
<dbReference type="AlphaFoldDB" id="A0A917ZYQ9"/>
<organism evidence="5 6">
    <name type="scientific">Nonomuraea glycinis</name>
    <dbReference type="NCBI Taxonomy" id="2047744"/>
    <lineage>
        <taxon>Bacteria</taxon>
        <taxon>Bacillati</taxon>
        <taxon>Actinomycetota</taxon>
        <taxon>Actinomycetes</taxon>
        <taxon>Streptosporangiales</taxon>
        <taxon>Streptosporangiaceae</taxon>
        <taxon>Nonomuraea</taxon>
    </lineage>
</organism>
<dbReference type="InterPro" id="IPR002818">
    <property type="entry name" value="DJ-1/PfpI"/>
</dbReference>
<evidence type="ECO:0000259" key="4">
    <source>
        <dbReference type="PROSITE" id="PS01124"/>
    </source>
</evidence>
<dbReference type="PANTHER" id="PTHR43130">
    <property type="entry name" value="ARAC-FAMILY TRANSCRIPTIONAL REGULATOR"/>
    <property type="match status" value="1"/>
</dbReference>
<dbReference type="SUPFAM" id="SSF52317">
    <property type="entry name" value="Class I glutamine amidotransferase-like"/>
    <property type="match status" value="1"/>
</dbReference>
<feature type="domain" description="HTH araC/xylS-type" evidence="4">
    <location>
        <begin position="209"/>
        <end position="307"/>
    </location>
</feature>
<dbReference type="InterPro" id="IPR052158">
    <property type="entry name" value="INH-QAR"/>
</dbReference>
<reference evidence="5" key="2">
    <citation type="submission" date="2020-09" db="EMBL/GenBank/DDBJ databases">
        <authorList>
            <person name="Sun Q."/>
            <person name="Zhou Y."/>
        </authorList>
    </citation>
    <scope>NUCLEOTIDE SEQUENCE</scope>
    <source>
        <strain evidence="5">CGMCC 4.7430</strain>
    </source>
</reference>
<evidence type="ECO:0000313" key="5">
    <source>
        <dbReference type="EMBL" id="GGP01294.1"/>
    </source>
</evidence>
<gene>
    <name evidence="5" type="ORF">GCM10012278_04130</name>
</gene>
<dbReference type="EMBL" id="BMNK01000001">
    <property type="protein sequence ID" value="GGP01294.1"/>
    <property type="molecule type" value="Genomic_DNA"/>
</dbReference>
<evidence type="ECO:0000256" key="2">
    <source>
        <dbReference type="ARBA" id="ARBA00023125"/>
    </source>
</evidence>
<dbReference type="RefSeq" id="WP_225276825.1">
    <property type="nucleotide sequence ID" value="NZ_BMNK01000001.1"/>
</dbReference>
<keyword evidence="6" id="KW-1185">Reference proteome</keyword>
<dbReference type="InterPro" id="IPR018062">
    <property type="entry name" value="HTH_AraC-typ_CS"/>
</dbReference>
<dbReference type="PROSITE" id="PS01124">
    <property type="entry name" value="HTH_ARAC_FAMILY_2"/>
    <property type="match status" value="1"/>
</dbReference>
<keyword evidence="1" id="KW-0805">Transcription regulation</keyword>
<dbReference type="Proteomes" id="UP000660745">
    <property type="component" value="Unassembled WGS sequence"/>
</dbReference>
<dbReference type="GO" id="GO:0043565">
    <property type="term" value="F:sequence-specific DNA binding"/>
    <property type="evidence" value="ECO:0007669"/>
    <property type="project" value="InterPro"/>
</dbReference>
<sequence length="314" mass="33598">MDVVFVIYPGFQILDLTGPHEVFQQAGPYRMEIVATQAGPVRSGGGVVVEPTATVGAYGGPIDTLVVVGGRGKIEACGDESLVGWIREAAGRARRVASVCTGAFLLAAAGLLDGRRAVTHWSGCELLAELYPAVIVDPEPLFVRDGNVWTSAGVTAGMDLALALVEEDLGAEAARRIARTLVMFVQRPGGQAQFSAQLAVQRPVREPLRDLPAWIAAHPEADLTVPALARRAGMSERNFTRVFAAETGRTPGAYVEAARLEAARRLLETTGTTLDSIARSCGFGTVETLHRSFKRALDVTPGQYRRHFQAVRSH</sequence>
<name>A0A917ZYQ9_9ACTN</name>
<dbReference type="InterPro" id="IPR009057">
    <property type="entry name" value="Homeodomain-like_sf"/>
</dbReference>
<dbReference type="SUPFAM" id="SSF46689">
    <property type="entry name" value="Homeodomain-like"/>
    <property type="match status" value="2"/>
</dbReference>
<dbReference type="Pfam" id="PF01965">
    <property type="entry name" value="DJ-1_PfpI"/>
    <property type="match status" value="1"/>
</dbReference>
<comment type="caution">
    <text evidence="5">The sequence shown here is derived from an EMBL/GenBank/DDBJ whole genome shotgun (WGS) entry which is preliminary data.</text>
</comment>
<keyword evidence="2" id="KW-0238">DNA-binding</keyword>
<dbReference type="InterPro" id="IPR018060">
    <property type="entry name" value="HTH_AraC"/>
</dbReference>
<dbReference type="GO" id="GO:0003700">
    <property type="term" value="F:DNA-binding transcription factor activity"/>
    <property type="evidence" value="ECO:0007669"/>
    <property type="project" value="InterPro"/>
</dbReference>
<proteinExistence type="predicted"/>
<dbReference type="Pfam" id="PF12833">
    <property type="entry name" value="HTH_18"/>
    <property type="match status" value="1"/>
</dbReference>
<dbReference type="PROSITE" id="PS00041">
    <property type="entry name" value="HTH_ARAC_FAMILY_1"/>
    <property type="match status" value="1"/>
</dbReference>
<keyword evidence="3" id="KW-0804">Transcription</keyword>
<accession>A0A917ZYQ9</accession>